<gene>
    <name evidence="4" type="ORF">FIV42_21195</name>
</gene>
<dbReference type="NCBIfam" id="NF040914">
    <property type="entry name" value="Mrt_core"/>
    <property type="match status" value="1"/>
</dbReference>
<feature type="transmembrane region" description="Helical" evidence="2">
    <location>
        <begin position="31"/>
        <end position="50"/>
    </location>
</feature>
<evidence type="ECO:0000259" key="3">
    <source>
        <dbReference type="Pfam" id="PF02517"/>
    </source>
</evidence>
<keyword evidence="4" id="KW-0645">Protease</keyword>
<dbReference type="GO" id="GO:0080120">
    <property type="term" value="P:CAAX-box protein maturation"/>
    <property type="evidence" value="ECO:0007669"/>
    <property type="project" value="UniProtKB-ARBA"/>
</dbReference>
<dbReference type="OrthoDB" id="5495892at2"/>
<feature type="region of interest" description="Disordered" evidence="1">
    <location>
        <begin position="1"/>
        <end position="20"/>
    </location>
</feature>
<organism evidence="4 5">
    <name type="scientific">Persicimonas caeni</name>
    <dbReference type="NCBI Taxonomy" id="2292766"/>
    <lineage>
        <taxon>Bacteria</taxon>
        <taxon>Deltaproteobacteria</taxon>
        <taxon>Bradymonadales</taxon>
        <taxon>Bradymonadaceae</taxon>
        <taxon>Persicimonas</taxon>
    </lineage>
</organism>
<feature type="transmembrane region" description="Helical" evidence="2">
    <location>
        <begin position="94"/>
        <end position="115"/>
    </location>
</feature>
<evidence type="ECO:0000313" key="5">
    <source>
        <dbReference type="Proteomes" id="UP000315995"/>
    </source>
</evidence>
<feature type="transmembrane region" description="Helical" evidence="2">
    <location>
        <begin position="372"/>
        <end position="393"/>
    </location>
</feature>
<feature type="transmembrane region" description="Helical" evidence="2">
    <location>
        <begin position="56"/>
        <end position="73"/>
    </location>
</feature>
<keyword evidence="2" id="KW-0812">Transmembrane</keyword>
<evidence type="ECO:0000256" key="1">
    <source>
        <dbReference type="SAM" id="MobiDB-lite"/>
    </source>
</evidence>
<evidence type="ECO:0000256" key="2">
    <source>
        <dbReference type="SAM" id="Phobius"/>
    </source>
</evidence>
<dbReference type="Pfam" id="PF02517">
    <property type="entry name" value="Rce1-like"/>
    <property type="match status" value="1"/>
</dbReference>
<dbReference type="GO" id="GO:0004175">
    <property type="term" value="F:endopeptidase activity"/>
    <property type="evidence" value="ECO:0007669"/>
    <property type="project" value="UniProtKB-ARBA"/>
</dbReference>
<dbReference type="AlphaFoldDB" id="A0A4Y6PYT9"/>
<keyword evidence="4" id="KW-0378">Hydrolase</keyword>
<feature type="domain" description="CAAX prenyl protease 2/Lysostaphin resistance protein A-like" evidence="3">
    <location>
        <begin position="269"/>
        <end position="385"/>
    </location>
</feature>
<dbReference type="NCBIfam" id="NF040674">
    <property type="entry name" value="PLuB_CAAX"/>
    <property type="match status" value="1"/>
</dbReference>
<dbReference type="Proteomes" id="UP000315995">
    <property type="component" value="Chromosome"/>
</dbReference>
<keyword evidence="2" id="KW-1133">Transmembrane helix</keyword>
<accession>A0A4Y6PYT9</accession>
<keyword evidence="5" id="KW-1185">Reference proteome</keyword>
<accession>A0A5B8YFG6</accession>
<feature type="transmembrane region" description="Helical" evidence="2">
    <location>
        <begin position="321"/>
        <end position="342"/>
    </location>
</feature>
<name>A0A4Y6PYT9_PERCE</name>
<evidence type="ECO:0000313" key="4">
    <source>
        <dbReference type="EMBL" id="QDG53167.1"/>
    </source>
</evidence>
<sequence length="394" mass="43542">MSDSPTDKQPHQTDRQDEQAAAKPILQESGAIYVGALLLVLACVLVASAVPIVAQNLYALVAAVFVGLPYWWLTRKGWSFERFGLTWERAGRGAIWGLVFTAITLGPFAVGYWWWETKVMEREYAFSVDNFFKWPVELDGRPDQWGNESGVWTWASGQTLHIGMRAGQEPVEVTLRADEAFRPRVIGPATLRGPEGKTGPGEHSEWTIELAQPHKRTEVRIGRPTGGGTPDALRINAWRPESDAPVVIRQGAAEIEAGSTVEIDRGLTWIVLWVLTQLVFIALPEEFFYRGYLQTRLSEAFAARRRARGGGEREGEDGRRVLGISASNALTSVLFAIGHVLIPVGGAIMITRAAVFFPSLVFGWLRERTDTIAASVVYHAGANLMVLMAAPHFY</sequence>
<dbReference type="InterPro" id="IPR003675">
    <property type="entry name" value="Rce1/LyrA-like_dom"/>
</dbReference>
<keyword evidence="4" id="KW-0482">Metalloprotease</keyword>
<keyword evidence="2" id="KW-0472">Membrane</keyword>
<dbReference type="RefSeq" id="WP_141199628.1">
    <property type="nucleotide sequence ID" value="NZ_CP041186.1"/>
</dbReference>
<dbReference type="EMBL" id="CP041186">
    <property type="protein sequence ID" value="QDG53167.1"/>
    <property type="molecule type" value="Genomic_DNA"/>
</dbReference>
<proteinExistence type="predicted"/>
<reference evidence="4 5" key="1">
    <citation type="submission" date="2019-06" db="EMBL/GenBank/DDBJ databases">
        <title>Persicimonas caeni gen. nov., sp. nov., a predatory bacterium isolated from solar saltern.</title>
        <authorList>
            <person name="Wang S."/>
        </authorList>
    </citation>
    <scope>NUCLEOTIDE SEQUENCE [LARGE SCALE GENOMIC DNA]</scope>
    <source>
        <strain evidence="4 5">YN101</strain>
    </source>
</reference>
<protein>
    <submittedName>
        <fullName evidence="4">CPBP family intramembrane metalloprotease</fullName>
    </submittedName>
</protein>
<dbReference type="GO" id="GO:0008237">
    <property type="term" value="F:metallopeptidase activity"/>
    <property type="evidence" value="ECO:0007669"/>
    <property type="project" value="UniProtKB-KW"/>
</dbReference>
<dbReference type="GO" id="GO:0006508">
    <property type="term" value="P:proteolysis"/>
    <property type="evidence" value="ECO:0007669"/>
    <property type="project" value="UniProtKB-KW"/>
</dbReference>